<reference evidence="1 2" key="1">
    <citation type="journal article" date="2019" name="Nat. Microbiol.">
        <title>Mediterranean grassland soil C-N compound turnover is dependent on rainfall and depth, and is mediated by genomically divergent microorganisms.</title>
        <authorList>
            <person name="Diamond S."/>
            <person name="Andeer P.F."/>
            <person name="Li Z."/>
            <person name="Crits-Christoph A."/>
            <person name="Burstein D."/>
            <person name="Anantharaman K."/>
            <person name="Lane K.R."/>
            <person name="Thomas B.C."/>
            <person name="Pan C."/>
            <person name="Northen T.R."/>
            <person name="Banfield J.F."/>
        </authorList>
    </citation>
    <scope>NUCLEOTIDE SEQUENCE [LARGE SCALE GENOMIC DNA]</scope>
    <source>
        <strain evidence="1">NP_8</strain>
    </source>
</reference>
<gene>
    <name evidence="1" type="ORF">E6H05_08325</name>
</gene>
<dbReference type="Proteomes" id="UP000318834">
    <property type="component" value="Unassembled WGS sequence"/>
</dbReference>
<accession>A0A537IRJ7</accession>
<sequence length="103" mass="11564">MESLVMRFVRAISGGENSPGDSPKLYIIIPRPHAYLADLLAKAFEGRKDVEIIADRRHGERRIQQQPAVVERRRADRRKPKEEVIEVVIGVGDRPKGTPEGPA</sequence>
<protein>
    <submittedName>
        <fullName evidence="1">Uncharacterized protein</fullName>
    </submittedName>
</protein>
<comment type="caution">
    <text evidence="1">The sequence shown here is derived from an EMBL/GenBank/DDBJ whole genome shotgun (WGS) entry which is preliminary data.</text>
</comment>
<evidence type="ECO:0000313" key="1">
    <source>
        <dbReference type="EMBL" id="TMI73961.1"/>
    </source>
</evidence>
<proteinExistence type="predicted"/>
<evidence type="ECO:0000313" key="2">
    <source>
        <dbReference type="Proteomes" id="UP000318834"/>
    </source>
</evidence>
<dbReference type="AlphaFoldDB" id="A0A537IRJ7"/>
<name>A0A537IRJ7_9BACT</name>
<dbReference type="EMBL" id="VBAP01000060">
    <property type="protein sequence ID" value="TMI73961.1"/>
    <property type="molecule type" value="Genomic_DNA"/>
</dbReference>
<organism evidence="1 2">
    <name type="scientific">Candidatus Segetimicrobium genomatis</name>
    <dbReference type="NCBI Taxonomy" id="2569760"/>
    <lineage>
        <taxon>Bacteria</taxon>
        <taxon>Bacillati</taxon>
        <taxon>Candidatus Sysuimicrobiota</taxon>
        <taxon>Candidatus Sysuimicrobiia</taxon>
        <taxon>Candidatus Sysuimicrobiales</taxon>
        <taxon>Candidatus Segetimicrobiaceae</taxon>
        <taxon>Candidatus Segetimicrobium</taxon>
    </lineage>
</organism>